<protein>
    <submittedName>
        <fullName evidence="2">Galactose oxidase</fullName>
    </submittedName>
</protein>
<dbReference type="Proteomes" id="UP000323994">
    <property type="component" value="Unassembled WGS sequence"/>
</dbReference>
<keyword evidence="1" id="KW-0732">Signal</keyword>
<dbReference type="Gene3D" id="2.120.10.80">
    <property type="entry name" value="Kelch-type beta propeller"/>
    <property type="match status" value="2"/>
</dbReference>
<name>A0A5M8R1L5_9BACT</name>
<reference evidence="2 3" key="1">
    <citation type="submission" date="2019-05" db="EMBL/GenBank/DDBJ databases">
        <authorList>
            <person name="Qu J.-H."/>
        </authorList>
    </citation>
    <scope>NUCLEOTIDE SEQUENCE [LARGE SCALE GENOMIC DNA]</scope>
    <source>
        <strain evidence="2 3">NS28</strain>
    </source>
</reference>
<dbReference type="PANTHER" id="PTHR45632">
    <property type="entry name" value="LD33804P"/>
    <property type="match status" value="1"/>
</dbReference>
<accession>A0A5M8R1L5</accession>
<dbReference type="InterPro" id="IPR006652">
    <property type="entry name" value="Kelch_1"/>
</dbReference>
<dbReference type="Pfam" id="PF24681">
    <property type="entry name" value="Kelch_KLHDC2_KLHL20_DRC7"/>
    <property type="match status" value="1"/>
</dbReference>
<evidence type="ECO:0000313" key="3">
    <source>
        <dbReference type="Proteomes" id="UP000323994"/>
    </source>
</evidence>
<dbReference type="EMBL" id="VBSN01000022">
    <property type="protein sequence ID" value="KAA6441200.1"/>
    <property type="molecule type" value="Genomic_DNA"/>
</dbReference>
<feature type="signal peptide" evidence="1">
    <location>
        <begin position="1"/>
        <end position="23"/>
    </location>
</feature>
<dbReference type="InterPro" id="IPR015915">
    <property type="entry name" value="Kelch-typ_b-propeller"/>
</dbReference>
<dbReference type="SUPFAM" id="SSF117281">
    <property type="entry name" value="Kelch motif"/>
    <property type="match status" value="2"/>
</dbReference>
<dbReference type="OrthoDB" id="103335at2"/>
<sequence>MFNTLKKASLALLVASTSLVQFGCDKDDPEADKSGNWYRAGIPNFGGFARTRAVSFVINNKGYIGTGLVNETNPRVKDFWSYDAGTKIWTQVAAFAGTGRTDAVAFVVGGKAYVGTGYDNVTTIDNGYKKDFYQYDPATNKWKAVADFLGGTRQYATSFVVNDRAYVGLGYNGSNYYQDFYEYNPTTDKWSEIATFTGGKRRGAISFTVGGKAYVGFGTSNAGTETKDLYVFDPAGNSGSGAWSRTEHNDDNFPTRSHGLALVINEKAYIIGGNGKQDVWEYTPGSNLWTEVASFEGGQRGFAAGFSIGNIGYFGTGSATGSNGLDDFWAFDPTAAVNDDDNQ</sequence>
<proteinExistence type="predicted"/>
<keyword evidence="3" id="KW-1185">Reference proteome</keyword>
<evidence type="ECO:0000256" key="1">
    <source>
        <dbReference type="SAM" id="SignalP"/>
    </source>
</evidence>
<dbReference type="RefSeq" id="WP_139010725.1">
    <property type="nucleotide sequence ID" value="NZ_VBSN01000022.1"/>
</dbReference>
<dbReference type="Pfam" id="PF01344">
    <property type="entry name" value="Kelch_1"/>
    <property type="match status" value="1"/>
</dbReference>
<organism evidence="2 3">
    <name type="scientific">Dyadobacter flavalbus</name>
    <dbReference type="NCBI Taxonomy" id="2579942"/>
    <lineage>
        <taxon>Bacteria</taxon>
        <taxon>Pseudomonadati</taxon>
        <taxon>Bacteroidota</taxon>
        <taxon>Cytophagia</taxon>
        <taxon>Cytophagales</taxon>
        <taxon>Spirosomataceae</taxon>
        <taxon>Dyadobacter</taxon>
    </lineage>
</organism>
<dbReference type="AlphaFoldDB" id="A0A5M8R1L5"/>
<comment type="caution">
    <text evidence="2">The sequence shown here is derived from an EMBL/GenBank/DDBJ whole genome shotgun (WGS) entry which is preliminary data.</text>
</comment>
<evidence type="ECO:0000313" key="2">
    <source>
        <dbReference type="EMBL" id="KAA6441200.1"/>
    </source>
</evidence>
<gene>
    <name evidence="2" type="ORF">FEM33_03505</name>
</gene>
<feature type="chain" id="PRO_5024321248" evidence="1">
    <location>
        <begin position="24"/>
        <end position="343"/>
    </location>
</feature>